<dbReference type="GO" id="GO:0007165">
    <property type="term" value="P:signal transduction"/>
    <property type="evidence" value="ECO:0007669"/>
    <property type="project" value="TreeGrafter"/>
</dbReference>
<accession>A0A8J7U2L7</accession>
<dbReference type="Gene3D" id="2.30.42.10">
    <property type="match status" value="1"/>
</dbReference>
<dbReference type="InterPro" id="IPR005151">
    <property type="entry name" value="Tail-specific_protease"/>
</dbReference>
<evidence type="ECO:0000313" key="4">
    <source>
        <dbReference type="Proteomes" id="UP000664417"/>
    </source>
</evidence>
<dbReference type="AlphaFoldDB" id="A0A8J7U2L7"/>
<feature type="region of interest" description="Disordered" evidence="1">
    <location>
        <begin position="339"/>
        <end position="360"/>
    </location>
</feature>
<name>A0A8J7U2L7_9BACT</name>
<keyword evidence="4" id="KW-1185">Reference proteome</keyword>
<dbReference type="RefSeq" id="WP_207857325.1">
    <property type="nucleotide sequence ID" value="NZ_JAFREP010000004.1"/>
</dbReference>
<dbReference type="EMBL" id="JAFREP010000004">
    <property type="protein sequence ID" value="MBO1317849.1"/>
    <property type="molecule type" value="Genomic_DNA"/>
</dbReference>
<dbReference type="SUPFAM" id="SSF50156">
    <property type="entry name" value="PDZ domain-like"/>
    <property type="match status" value="1"/>
</dbReference>
<dbReference type="Proteomes" id="UP000664417">
    <property type="component" value="Unassembled WGS sequence"/>
</dbReference>
<dbReference type="Gene3D" id="3.30.750.44">
    <property type="match status" value="1"/>
</dbReference>
<gene>
    <name evidence="3" type="ORF">J3U88_05200</name>
</gene>
<dbReference type="SMART" id="SM00245">
    <property type="entry name" value="TSPc"/>
    <property type="match status" value="1"/>
</dbReference>
<dbReference type="PANTHER" id="PTHR32060">
    <property type="entry name" value="TAIL-SPECIFIC PROTEASE"/>
    <property type="match status" value="1"/>
</dbReference>
<organism evidence="3 4">
    <name type="scientific">Acanthopleuribacter pedis</name>
    <dbReference type="NCBI Taxonomy" id="442870"/>
    <lineage>
        <taxon>Bacteria</taxon>
        <taxon>Pseudomonadati</taxon>
        <taxon>Acidobacteriota</taxon>
        <taxon>Holophagae</taxon>
        <taxon>Acanthopleuribacterales</taxon>
        <taxon>Acanthopleuribacteraceae</taxon>
        <taxon>Acanthopleuribacter</taxon>
    </lineage>
</organism>
<dbReference type="InterPro" id="IPR029045">
    <property type="entry name" value="ClpP/crotonase-like_dom_sf"/>
</dbReference>
<dbReference type="SUPFAM" id="SSF52096">
    <property type="entry name" value="ClpP/crotonase"/>
    <property type="match status" value="1"/>
</dbReference>
<dbReference type="GO" id="GO:0004175">
    <property type="term" value="F:endopeptidase activity"/>
    <property type="evidence" value="ECO:0007669"/>
    <property type="project" value="TreeGrafter"/>
</dbReference>
<dbReference type="InterPro" id="IPR036034">
    <property type="entry name" value="PDZ_sf"/>
</dbReference>
<dbReference type="GO" id="GO:0008236">
    <property type="term" value="F:serine-type peptidase activity"/>
    <property type="evidence" value="ECO:0007669"/>
    <property type="project" value="InterPro"/>
</dbReference>
<proteinExistence type="predicted"/>
<evidence type="ECO:0000259" key="2">
    <source>
        <dbReference type="SMART" id="SM00245"/>
    </source>
</evidence>
<feature type="domain" description="Tail specific protease" evidence="2">
    <location>
        <begin position="149"/>
        <end position="353"/>
    </location>
</feature>
<dbReference type="PANTHER" id="PTHR32060:SF30">
    <property type="entry name" value="CARBOXY-TERMINAL PROCESSING PROTEASE CTPA"/>
    <property type="match status" value="1"/>
</dbReference>
<dbReference type="GO" id="GO:0006508">
    <property type="term" value="P:proteolysis"/>
    <property type="evidence" value="ECO:0007669"/>
    <property type="project" value="InterPro"/>
</dbReference>
<reference evidence="3" key="1">
    <citation type="submission" date="2021-03" db="EMBL/GenBank/DDBJ databases">
        <authorList>
            <person name="Wang G."/>
        </authorList>
    </citation>
    <scope>NUCLEOTIDE SEQUENCE</scope>
    <source>
        <strain evidence="3">KCTC 12899</strain>
    </source>
</reference>
<evidence type="ECO:0000256" key="1">
    <source>
        <dbReference type="SAM" id="MobiDB-lite"/>
    </source>
</evidence>
<dbReference type="GO" id="GO:0030288">
    <property type="term" value="C:outer membrane-bounded periplasmic space"/>
    <property type="evidence" value="ECO:0007669"/>
    <property type="project" value="TreeGrafter"/>
</dbReference>
<evidence type="ECO:0000313" key="3">
    <source>
        <dbReference type="EMBL" id="MBO1317849.1"/>
    </source>
</evidence>
<protein>
    <recommendedName>
        <fullName evidence="2">Tail specific protease domain-containing protein</fullName>
    </recommendedName>
</protein>
<dbReference type="Gene3D" id="3.90.226.10">
    <property type="entry name" value="2-enoyl-CoA Hydratase, Chain A, domain 1"/>
    <property type="match status" value="1"/>
</dbReference>
<sequence>MSIKLKMAALLAGVSVVLALSALFGQGNLFEAGRDVPEILHLVDRAYVDKVEMQELMPGMYQGALDEVDENASFIDAETAVQPWDELVYRKWGLVLRKRNGYAYLLAVTPNHPLREQGLQPGKYLRKINGTTTRTLNLVAIRNLLLDNQPELTVELVNRPDGKESRLILTKVDLEPTRVGRQSFQDGLHLFSLPEFHQGFDADLKKFVAEIVADPKAGTPRLVLDLRNNALGNSHDFVTLAQLFLRKGKLGTWQSKKDDPRTLSLAGDGPFASFDLFVLINQSTSRAAEWFAAAAADRGAAVLVGEASLSLAPVFEVFPLKNGAKLEIPTRRLILPSGRTFGAKPLKPNHEITQPEQERLDDQAWLDQALSRVRGHQTADKKAG</sequence>
<dbReference type="Pfam" id="PF03572">
    <property type="entry name" value="Peptidase_S41"/>
    <property type="match status" value="1"/>
</dbReference>
<comment type="caution">
    <text evidence="3">The sequence shown here is derived from an EMBL/GenBank/DDBJ whole genome shotgun (WGS) entry which is preliminary data.</text>
</comment>